<comment type="caution">
    <text evidence="2">The sequence shown here is derived from an EMBL/GenBank/DDBJ whole genome shotgun (WGS) entry which is preliminary data.</text>
</comment>
<feature type="domain" description="DUF4347" evidence="1">
    <location>
        <begin position="22"/>
        <end position="188"/>
    </location>
</feature>
<name>A0ABT2N616_9CYAN</name>
<dbReference type="InterPro" id="IPR011050">
    <property type="entry name" value="Pectin_lyase_fold/virulence"/>
</dbReference>
<gene>
    <name evidence="2" type="ORF">NG792_10555</name>
</gene>
<keyword evidence="3" id="KW-1185">Reference proteome</keyword>
<evidence type="ECO:0000313" key="3">
    <source>
        <dbReference type="Proteomes" id="UP001525961"/>
    </source>
</evidence>
<dbReference type="SUPFAM" id="SSF51126">
    <property type="entry name" value="Pectin lyase-like"/>
    <property type="match status" value="2"/>
</dbReference>
<dbReference type="RefSeq" id="WP_261235421.1">
    <property type="nucleotide sequence ID" value="NZ_JAMXFA010000011.1"/>
</dbReference>
<dbReference type="InterPro" id="IPR012334">
    <property type="entry name" value="Pectin_lyas_fold"/>
</dbReference>
<proteinExistence type="predicted"/>
<dbReference type="EMBL" id="JAMXFA010000011">
    <property type="protein sequence ID" value="MCT7978146.1"/>
    <property type="molecule type" value="Genomic_DNA"/>
</dbReference>
<evidence type="ECO:0000313" key="2">
    <source>
        <dbReference type="EMBL" id="MCT7978146.1"/>
    </source>
</evidence>
<organism evidence="2 3">
    <name type="scientific">Laspinema olomoucense D3b</name>
    <dbReference type="NCBI Taxonomy" id="2953688"/>
    <lineage>
        <taxon>Bacteria</taxon>
        <taxon>Bacillati</taxon>
        <taxon>Cyanobacteriota</taxon>
        <taxon>Cyanophyceae</taxon>
        <taxon>Oscillatoriophycideae</taxon>
        <taxon>Oscillatoriales</taxon>
        <taxon>Laspinemataceae</taxon>
        <taxon>Laspinema</taxon>
        <taxon>Laspinema olomoucense</taxon>
    </lineage>
</organism>
<dbReference type="PANTHER" id="PTHR11319">
    <property type="entry name" value="G PROTEIN-COUPLED RECEPTOR-RELATED"/>
    <property type="match status" value="1"/>
</dbReference>
<dbReference type="InterPro" id="IPR013783">
    <property type="entry name" value="Ig-like_fold"/>
</dbReference>
<sequence length="851" mass="87993">MAIDFDLIKNQDKGGMPVSKTVVFIDSQVENYKSLLQGVRENAQAIVLEEVSDGVQQITQVLQTINSLGETVDAVHIISHGSPGSLKLGSAILASDNVGQYRTVLESWREAIAPDGNLFLYGCQVAAGIGAEFVRTLSRLTGVNIAASVDMTGNSERGGNWDLAFRTGEITAPLALKPEAMMAYSGVLAILTVTNANDSGAGSLRNAIASAQGGDTILFDSSLANQTITLTSGQLELNKDLTIDGANAAGITISGNNASRVFFVKENTNFVPSTVTLRNLVIADGKATGIGELGAGGGIYTASRSTLTVENSTFRNNVATGEGGGAIFAGFRSTNTILNSTFDANDATPTNAERGGGAIAIKSVSNTSVIGSTFTNNKGINGGAINSLLSSLTVEDSVFINNDSTPGGILNQNTMGYGGAIYTDGASETTNADTSGEIIIRSSRFEGNRGAGQGGGLFLFVYDGDRVVIEDSKILTNQVITNYKGDALGGGLRLGNGAVRISNTTFANNLAESQGGGLWVGERTNLDLVNTTFSENRAQLANTTQGLGGGLAINIRDGYTVNVLNSTIANNVAGFQGGGFWGGGTNTTLTNTIVANNVGVNGFNVKQQTGVQFNDGGNNIQFPSKNLNASQDVNVTANVLIADPLLGPLQEIDGVLIHPLLPGSPAIDAGNNAVAPTTDKRGQIRPFDGDENGTAVADIGAYEFTVPILSELPIEVLLGTTAIADNTTTAINLGTTQVNEALTPTFTLRNPNSSEVTLSNLQLPPSFSLVGPFPGTIPPNAEVTFQVQLDASNAGTPLGELQFIANNNTENPFNFPITATIISPLPPSEPTEGTAGPGIIVVGPILPESLP</sequence>
<protein>
    <submittedName>
        <fullName evidence="2">DUF4347 domain-containing protein</fullName>
    </submittedName>
</protein>
<accession>A0ABT2N616</accession>
<dbReference type="InterPro" id="IPR025592">
    <property type="entry name" value="DUF4347"/>
</dbReference>
<dbReference type="Proteomes" id="UP001525961">
    <property type="component" value="Unassembled WGS sequence"/>
</dbReference>
<dbReference type="InterPro" id="IPR006626">
    <property type="entry name" value="PbH1"/>
</dbReference>
<dbReference type="NCBIfam" id="NF041518">
    <property type="entry name" value="choice_anch_Q"/>
    <property type="match status" value="1"/>
</dbReference>
<dbReference type="Gene3D" id="2.60.40.10">
    <property type="entry name" value="Immunoglobulins"/>
    <property type="match status" value="1"/>
</dbReference>
<dbReference type="SMART" id="SM00710">
    <property type="entry name" value="PbH1"/>
    <property type="match status" value="8"/>
</dbReference>
<dbReference type="InterPro" id="IPR059226">
    <property type="entry name" value="Choice_anch_Q_dom"/>
</dbReference>
<dbReference type="PANTHER" id="PTHR11319:SF35">
    <property type="entry name" value="OUTER MEMBRANE PROTEIN PMPC-RELATED"/>
    <property type="match status" value="1"/>
</dbReference>
<reference evidence="2 3" key="1">
    <citation type="journal article" date="2022" name="Front. Microbiol.">
        <title>High genomic differentiation and limited gene flow indicate recent cryptic speciation within the genus Laspinema (cyanobacteria).</title>
        <authorList>
            <person name="Stanojkovic A."/>
            <person name="Skoupy S."/>
            <person name="Skaloud P."/>
            <person name="Dvorak P."/>
        </authorList>
    </citation>
    <scope>NUCLEOTIDE SEQUENCE [LARGE SCALE GENOMIC DNA]</scope>
    <source>
        <strain evidence="2 3">D3b</strain>
    </source>
</reference>
<feature type="non-terminal residue" evidence="2">
    <location>
        <position position="851"/>
    </location>
</feature>
<dbReference type="Pfam" id="PF14252">
    <property type="entry name" value="DUF4347"/>
    <property type="match status" value="1"/>
</dbReference>
<evidence type="ECO:0000259" key="1">
    <source>
        <dbReference type="Pfam" id="PF14252"/>
    </source>
</evidence>
<dbReference type="Gene3D" id="2.160.20.10">
    <property type="entry name" value="Single-stranded right-handed beta-helix, Pectin lyase-like"/>
    <property type="match status" value="2"/>
</dbReference>